<dbReference type="NCBIfam" id="TIGR00022">
    <property type="entry name" value="YhcH/YjgK/YiaL family protein"/>
    <property type="match status" value="1"/>
</dbReference>
<dbReference type="PANTHER" id="PTHR34986">
    <property type="entry name" value="EVOLVED BETA-GALACTOSIDASE SUBUNIT BETA"/>
    <property type="match status" value="1"/>
</dbReference>
<dbReference type="Proteomes" id="UP000095228">
    <property type="component" value="Chromosome"/>
</dbReference>
<dbReference type="Pfam" id="PF04074">
    <property type="entry name" value="DUF386"/>
    <property type="match status" value="1"/>
</dbReference>
<organism evidence="1 2">
    <name type="scientific">Lacunisphaera limnophila</name>
    <dbReference type="NCBI Taxonomy" id="1838286"/>
    <lineage>
        <taxon>Bacteria</taxon>
        <taxon>Pseudomonadati</taxon>
        <taxon>Verrucomicrobiota</taxon>
        <taxon>Opitutia</taxon>
        <taxon>Opitutales</taxon>
        <taxon>Opitutaceae</taxon>
        <taxon>Lacunisphaera</taxon>
    </lineage>
</organism>
<name>A0A1D8AYC1_9BACT</name>
<proteinExistence type="predicted"/>
<dbReference type="PANTHER" id="PTHR34986:SF1">
    <property type="entry name" value="PROTEIN YIAL"/>
    <property type="match status" value="1"/>
</dbReference>
<sequence length="156" mass="17907">MIHGKLNTPESHAFLLDNPAWKLAFDWLHTVTPATPLGITQLQGEDIYVNVMTYQTLPAEQCRYETHRKYVDLQYTITGAEMIDWLDRSELLPDGGFDEAKDLQFYQPVPTLSRVHMLPGCFAIFYPTDAHRPKVSDTRHGEVFKLVVKMNLKLVS</sequence>
<reference evidence="1 2" key="1">
    <citation type="submission" date="2016-06" db="EMBL/GenBank/DDBJ databases">
        <title>Three novel species with peptidoglycan cell walls form the new genus Lacunisphaera gen. nov. in the family Opitutaceae of the verrucomicrobial subdivision 4.</title>
        <authorList>
            <person name="Rast P."/>
            <person name="Gloeckner I."/>
            <person name="Jogler M."/>
            <person name="Boedeker C."/>
            <person name="Jeske O."/>
            <person name="Wiegand S."/>
            <person name="Reinhardt R."/>
            <person name="Schumann P."/>
            <person name="Rohde M."/>
            <person name="Spring S."/>
            <person name="Gloeckner F.O."/>
            <person name="Jogler C."/>
        </authorList>
    </citation>
    <scope>NUCLEOTIDE SEQUENCE [LARGE SCALE GENOMIC DNA]</scope>
    <source>
        <strain evidence="1 2">IG16b</strain>
    </source>
</reference>
<dbReference type="STRING" id="1838286.Verru16b_02990"/>
<dbReference type="Gene3D" id="2.60.120.370">
    <property type="entry name" value="YhcH/YjgK/YiaL"/>
    <property type="match status" value="1"/>
</dbReference>
<gene>
    <name evidence="1" type="primary">tabA</name>
    <name evidence="1" type="ORF">Verru16b_02990</name>
</gene>
<dbReference type="KEGG" id="obg:Verru16b_02990"/>
<evidence type="ECO:0000313" key="2">
    <source>
        <dbReference type="Proteomes" id="UP000095228"/>
    </source>
</evidence>
<dbReference type="GO" id="GO:0005829">
    <property type="term" value="C:cytosol"/>
    <property type="evidence" value="ECO:0007669"/>
    <property type="project" value="TreeGrafter"/>
</dbReference>
<dbReference type="InterPro" id="IPR004375">
    <property type="entry name" value="NanQ/TabA/YiaL"/>
</dbReference>
<accession>A0A1D8AYC1</accession>
<dbReference type="RefSeq" id="WP_069962998.1">
    <property type="nucleotide sequence ID" value="NZ_CP016094.1"/>
</dbReference>
<dbReference type="AlphaFoldDB" id="A0A1D8AYC1"/>
<dbReference type="SUPFAM" id="SSF51197">
    <property type="entry name" value="Clavaminate synthase-like"/>
    <property type="match status" value="1"/>
</dbReference>
<dbReference type="OrthoDB" id="9792756at2"/>
<keyword evidence="2" id="KW-1185">Reference proteome</keyword>
<dbReference type="EMBL" id="CP016094">
    <property type="protein sequence ID" value="AOS45899.1"/>
    <property type="molecule type" value="Genomic_DNA"/>
</dbReference>
<dbReference type="InterPro" id="IPR037012">
    <property type="entry name" value="NanQ/TabA/YiaL_sf"/>
</dbReference>
<evidence type="ECO:0000313" key="1">
    <source>
        <dbReference type="EMBL" id="AOS45899.1"/>
    </source>
</evidence>
<protein>
    <submittedName>
        <fullName evidence="1">Toxin-antitoxin biofilm protein TabA</fullName>
    </submittedName>
</protein>